<feature type="repeat" description="PPR" evidence="2">
    <location>
        <begin position="180"/>
        <end position="210"/>
    </location>
</feature>
<evidence type="ECO:0008006" key="5">
    <source>
        <dbReference type="Google" id="ProtNLM"/>
    </source>
</evidence>
<dbReference type="Pfam" id="PF20431">
    <property type="entry name" value="E_motif"/>
    <property type="match status" value="1"/>
</dbReference>
<gene>
    <name evidence="3" type="ORF">P3X46_031561</name>
</gene>
<dbReference type="InterPro" id="IPR046960">
    <property type="entry name" value="PPR_At4g14850-like_plant"/>
</dbReference>
<sequence>MIQNTVATNKPLSTVISLSRKCKTLTQLKQIHAHILKTLLPENPIAIGPLLSVAATSNNPSLFSYACLVFDYICLRNTFMYNTMIRGFVQTNLPKPAILCYLDMLSCGLGVNAYTFPPLIKACSILVPSFKLMGTLVHAHVVKFGFSNDPFGVSSLIEFYSLVHNIEAARMLFDRSPKRDVVMWTGMIDGYGKVGDIEKARDLFEKMPERNVISWSAIMAAYSRAGDFKEVLCLFRRMQEADMVPNESVLVSVLTACAHLGAITQGLWVHSYVKRFNLEANPILATALVDMYSKCGHVDSALSVFKSIFIKDAGAWNAMISGFAMNGVARKSLELFYGMIFSGTQPTETTFVSLLSAFTHAKMVKNGLDLFAKMGSVYGVKPQVEHYACIVDLLARSGMVEEAEKFIDEKMGGLGGKDANVWGALLGACRIYGNVEVGNRVWKKLADMGIVDSGTHLVSYNIYKEAGWEMGANRVRKLISEAGVKKQPGSSVIELNGVVEEFLAGDIEHPKANEVHRTLDSFFKLVNMGNFDILLDVAF</sequence>
<name>A0ABQ9KLF7_HEVBR</name>
<dbReference type="Pfam" id="PF01535">
    <property type="entry name" value="PPR"/>
    <property type="match status" value="7"/>
</dbReference>
<comment type="caution">
    <text evidence="3">The sequence shown here is derived from an EMBL/GenBank/DDBJ whole genome shotgun (WGS) entry which is preliminary data.</text>
</comment>
<evidence type="ECO:0000256" key="2">
    <source>
        <dbReference type="PROSITE-ProRule" id="PRU00708"/>
    </source>
</evidence>
<evidence type="ECO:0000313" key="3">
    <source>
        <dbReference type="EMBL" id="KAJ9140973.1"/>
    </source>
</evidence>
<dbReference type="InterPro" id="IPR002885">
    <property type="entry name" value="PPR_rpt"/>
</dbReference>
<dbReference type="PANTHER" id="PTHR47926:SF436">
    <property type="entry name" value="PENTATRICOPEPTIDE REPEAT-CONTAINING PROTEIN ELI1, CHLOROPLASTIC-LIKE ISOFORM X2"/>
    <property type="match status" value="1"/>
</dbReference>
<dbReference type="PROSITE" id="PS51375">
    <property type="entry name" value="PPR"/>
    <property type="match status" value="4"/>
</dbReference>
<dbReference type="InterPro" id="IPR011990">
    <property type="entry name" value="TPR-like_helical_dom_sf"/>
</dbReference>
<dbReference type="InterPro" id="IPR046848">
    <property type="entry name" value="E_motif"/>
</dbReference>
<organism evidence="3 4">
    <name type="scientific">Hevea brasiliensis</name>
    <name type="common">Para rubber tree</name>
    <name type="synonym">Siphonia brasiliensis</name>
    <dbReference type="NCBI Taxonomy" id="3981"/>
    <lineage>
        <taxon>Eukaryota</taxon>
        <taxon>Viridiplantae</taxon>
        <taxon>Streptophyta</taxon>
        <taxon>Embryophyta</taxon>
        <taxon>Tracheophyta</taxon>
        <taxon>Spermatophyta</taxon>
        <taxon>Magnoliopsida</taxon>
        <taxon>eudicotyledons</taxon>
        <taxon>Gunneridae</taxon>
        <taxon>Pentapetalae</taxon>
        <taxon>rosids</taxon>
        <taxon>fabids</taxon>
        <taxon>Malpighiales</taxon>
        <taxon>Euphorbiaceae</taxon>
        <taxon>Crotonoideae</taxon>
        <taxon>Micrandreae</taxon>
        <taxon>Hevea</taxon>
    </lineage>
</organism>
<accession>A0ABQ9KLF7</accession>
<dbReference type="PANTHER" id="PTHR47926">
    <property type="entry name" value="PENTATRICOPEPTIDE REPEAT-CONTAINING PROTEIN"/>
    <property type="match status" value="1"/>
</dbReference>
<dbReference type="NCBIfam" id="TIGR00756">
    <property type="entry name" value="PPR"/>
    <property type="match status" value="3"/>
</dbReference>
<evidence type="ECO:0000256" key="1">
    <source>
        <dbReference type="ARBA" id="ARBA00022737"/>
    </source>
</evidence>
<keyword evidence="4" id="KW-1185">Reference proteome</keyword>
<feature type="repeat" description="PPR" evidence="2">
    <location>
        <begin position="77"/>
        <end position="111"/>
    </location>
</feature>
<keyword evidence="1" id="KW-0677">Repeat</keyword>
<dbReference type="EMBL" id="JARPOI010000017">
    <property type="protein sequence ID" value="KAJ9140973.1"/>
    <property type="molecule type" value="Genomic_DNA"/>
</dbReference>
<evidence type="ECO:0000313" key="4">
    <source>
        <dbReference type="Proteomes" id="UP001174677"/>
    </source>
</evidence>
<reference evidence="3" key="1">
    <citation type="journal article" date="2023" name="Plant Biotechnol. J.">
        <title>Chromosome-level wild Hevea brasiliensis genome provides new tools for genomic-assisted breeding and valuable loci to elevate rubber yield.</title>
        <authorList>
            <person name="Cheng H."/>
            <person name="Song X."/>
            <person name="Hu Y."/>
            <person name="Wu T."/>
            <person name="Yang Q."/>
            <person name="An Z."/>
            <person name="Feng S."/>
            <person name="Deng Z."/>
            <person name="Wu W."/>
            <person name="Zeng X."/>
            <person name="Tu M."/>
            <person name="Wang X."/>
            <person name="Huang H."/>
        </authorList>
    </citation>
    <scope>NUCLEOTIDE SEQUENCE</scope>
    <source>
        <strain evidence="3">MT/VB/25A 57/8</strain>
    </source>
</reference>
<feature type="repeat" description="PPR" evidence="2">
    <location>
        <begin position="312"/>
        <end position="346"/>
    </location>
</feature>
<dbReference type="Gene3D" id="1.25.40.10">
    <property type="entry name" value="Tetratricopeptide repeat domain"/>
    <property type="match status" value="3"/>
</dbReference>
<dbReference type="Proteomes" id="UP001174677">
    <property type="component" value="Chromosome 17"/>
</dbReference>
<proteinExistence type="predicted"/>
<protein>
    <recommendedName>
        <fullName evidence="5">Pentacotripeptide-repeat region of PRORP domain-containing protein</fullName>
    </recommendedName>
</protein>
<feature type="repeat" description="PPR" evidence="2">
    <location>
        <begin position="211"/>
        <end position="245"/>
    </location>
</feature>